<gene>
    <name evidence="1" type="primary">paaC</name>
    <name evidence="1" type="ORF">OMO38_14615</name>
</gene>
<dbReference type="Pfam" id="PF05138">
    <property type="entry name" value="PaaA_PaaC"/>
    <property type="match status" value="1"/>
</dbReference>
<comment type="caution">
    <text evidence="1">The sequence shown here is derived from an EMBL/GenBank/DDBJ whole genome shotgun (WGS) entry which is preliminary data.</text>
</comment>
<dbReference type="EMBL" id="JAPDHW010000010">
    <property type="protein sequence ID" value="MCW3169756.1"/>
    <property type="molecule type" value="Genomic_DNA"/>
</dbReference>
<proteinExistence type="predicted"/>
<dbReference type="GO" id="GO:0097266">
    <property type="term" value="F:phenylacetyl-CoA 1,2-epoxidase activity"/>
    <property type="evidence" value="ECO:0007669"/>
    <property type="project" value="UniProtKB-EC"/>
</dbReference>
<keyword evidence="1" id="KW-0560">Oxidoreductase</keyword>
<dbReference type="InterPro" id="IPR012347">
    <property type="entry name" value="Ferritin-like"/>
</dbReference>
<dbReference type="SUPFAM" id="SSF47240">
    <property type="entry name" value="Ferritin-like"/>
    <property type="match status" value="1"/>
</dbReference>
<name>A0ABT3I121_9FLAO</name>
<dbReference type="EC" id="1.14.13.149" evidence="1"/>
<protein>
    <submittedName>
        <fullName evidence="1">Phenylacetate-CoA oxygenase subunit PaaC</fullName>
        <ecNumber evidence="1">1.14.13.149</ecNumber>
    </submittedName>
</protein>
<sequence>MLAAGNWPKARRQKPKAKIMNPLYNYLLKLADDSFIMGQRLSAWCGEGPYLEEDIALTNIALDELGQANNFYVYASRVIDNGKSEDDLAFLRYEHEYLNAHWTELPNEDYAQTILKVYVFSVYQKLMYEALSNSTNEELSAIAQKSLKEVRYHYTHAASWMKIFGHGTEESKMRLERSIENIWEYTKGLFAKTEGEDDLIALNIAPNVDALYENFVAITTKDFADFGLEYPANPFMQPKSRTGYHTEYFGFILCELQYMQRAYPGCTW</sequence>
<dbReference type="InterPro" id="IPR007814">
    <property type="entry name" value="PaaA_PaaC"/>
</dbReference>
<dbReference type="RefSeq" id="WP_264750982.1">
    <property type="nucleotide sequence ID" value="NZ_JAPDHW010000010.1"/>
</dbReference>
<dbReference type="PIRSF" id="PIRSF037834">
    <property type="entry name" value="PA_CoA_Oase3"/>
    <property type="match status" value="1"/>
</dbReference>
<evidence type="ECO:0000313" key="2">
    <source>
        <dbReference type="Proteomes" id="UP001163731"/>
    </source>
</evidence>
<dbReference type="Proteomes" id="UP001163731">
    <property type="component" value="Unassembled WGS sequence"/>
</dbReference>
<accession>A0ABT3I121</accession>
<keyword evidence="2" id="KW-1185">Reference proteome</keyword>
<dbReference type="Gene3D" id="1.20.1260.10">
    <property type="match status" value="1"/>
</dbReference>
<dbReference type="PANTHER" id="PTHR30458:SF0">
    <property type="entry name" value="1,2-PHENYLACETYL-COA EPOXIDASE, SUBUNIT C"/>
    <property type="match status" value="1"/>
</dbReference>
<reference evidence="1" key="1">
    <citation type="submission" date="2022-10" db="EMBL/GenBank/DDBJ databases">
        <title>Chryseobacterium babae sp. nov. isolated from the gut of the beetle Oryctes rhinoceros, and Chryseobacterium kimseyorum sp. nov., isolated from a stick insect rearing cage.</title>
        <authorList>
            <person name="Shelomi M."/>
            <person name="Han C.-J."/>
            <person name="Chen W.-M."/>
            <person name="Chen H.-K."/>
            <person name="Liaw S.-J."/>
            <person name="Muhle E."/>
            <person name="Clermont D."/>
        </authorList>
    </citation>
    <scope>NUCLEOTIDE SEQUENCE</scope>
    <source>
        <strain evidence="1">09-1422</strain>
    </source>
</reference>
<dbReference type="InterPro" id="IPR009078">
    <property type="entry name" value="Ferritin-like_SF"/>
</dbReference>
<dbReference type="InterPro" id="IPR052703">
    <property type="entry name" value="Aromatic_CoA_ox/epox"/>
</dbReference>
<dbReference type="PANTHER" id="PTHR30458">
    <property type="entry name" value="PHENYLACETIC ACID DEGRADATION PROTEIN PAA"/>
    <property type="match status" value="1"/>
</dbReference>
<dbReference type="InterPro" id="IPR011882">
    <property type="entry name" value="PaaC"/>
</dbReference>
<dbReference type="NCBIfam" id="TIGR02158">
    <property type="entry name" value="PA_CoA_Oxy3"/>
    <property type="match status" value="1"/>
</dbReference>
<organism evidence="1 2">
    <name type="scientific">Chryseobacterium kimseyorum</name>
    <dbReference type="NCBI Taxonomy" id="2984028"/>
    <lineage>
        <taxon>Bacteria</taxon>
        <taxon>Pseudomonadati</taxon>
        <taxon>Bacteroidota</taxon>
        <taxon>Flavobacteriia</taxon>
        <taxon>Flavobacteriales</taxon>
        <taxon>Weeksellaceae</taxon>
        <taxon>Chryseobacterium group</taxon>
        <taxon>Chryseobacterium</taxon>
    </lineage>
</organism>
<evidence type="ECO:0000313" key="1">
    <source>
        <dbReference type="EMBL" id="MCW3169756.1"/>
    </source>
</evidence>